<gene>
    <name evidence="1" type="ORF">FIBSPDRAFT_1045592</name>
</gene>
<keyword evidence="2" id="KW-1185">Reference proteome</keyword>
<organism evidence="1 2">
    <name type="scientific">Athelia psychrophila</name>
    <dbReference type="NCBI Taxonomy" id="1759441"/>
    <lineage>
        <taxon>Eukaryota</taxon>
        <taxon>Fungi</taxon>
        <taxon>Dikarya</taxon>
        <taxon>Basidiomycota</taxon>
        <taxon>Agaricomycotina</taxon>
        <taxon>Agaricomycetes</taxon>
        <taxon>Agaricomycetidae</taxon>
        <taxon>Atheliales</taxon>
        <taxon>Atheliaceae</taxon>
        <taxon>Athelia</taxon>
    </lineage>
</organism>
<dbReference type="AlphaFoldDB" id="A0A166HZX2"/>
<evidence type="ECO:0000313" key="1">
    <source>
        <dbReference type="EMBL" id="KZP19412.1"/>
    </source>
</evidence>
<accession>A0A166HZX2</accession>
<proteinExistence type="predicted"/>
<sequence>MPGGAWARIRGLGRVMLCSGARIRKAPLGDLPNFSEEGVITSMMEALAAHLEQISRDTSPRYPTKIEGEFKHVLDLIARHQEALLGIARDYLEKQPHHPSGYAAVENVNDLIRMSCELCEKRNKLLLQYDRYFQSTSDEQFQLKPALDDYQMEFQAVLEKYKAGGWQALDVPAAPPAYSSSTYLPIAPPLYTQGSSFSE</sequence>
<dbReference type="Proteomes" id="UP000076532">
    <property type="component" value="Unassembled WGS sequence"/>
</dbReference>
<name>A0A166HZX2_9AGAM</name>
<dbReference type="EMBL" id="KV417564">
    <property type="protein sequence ID" value="KZP19412.1"/>
    <property type="molecule type" value="Genomic_DNA"/>
</dbReference>
<reference evidence="1 2" key="1">
    <citation type="journal article" date="2016" name="Mol. Biol. Evol.">
        <title>Comparative Genomics of Early-Diverging Mushroom-Forming Fungi Provides Insights into the Origins of Lignocellulose Decay Capabilities.</title>
        <authorList>
            <person name="Nagy L.G."/>
            <person name="Riley R."/>
            <person name="Tritt A."/>
            <person name="Adam C."/>
            <person name="Daum C."/>
            <person name="Floudas D."/>
            <person name="Sun H."/>
            <person name="Yadav J.S."/>
            <person name="Pangilinan J."/>
            <person name="Larsson K.H."/>
            <person name="Matsuura K."/>
            <person name="Barry K."/>
            <person name="Labutti K."/>
            <person name="Kuo R."/>
            <person name="Ohm R.A."/>
            <person name="Bhattacharya S.S."/>
            <person name="Shirouzu T."/>
            <person name="Yoshinaga Y."/>
            <person name="Martin F.M."/>
            <person name="Grigoriev I.V."/>
            <person name="Hibbett D.S."/>
        </authorList>
    </citation>
    <scope>NUCLEOTIDE SEQUENCE [LARGE SCALE GENOMIC DNA]</scope>
    <source>
        <strain evidence="1 2">CBS 109695</strain>
    </source>
</reference>
<evidence type="ECO:0000313" key="2">
    <source>
        <dbReference type="Proteomes" id="UP000076532"/>
    </source>
</evidence>
<protein>
    <submittedName>
        <fullName evidence="1">Uncharacterized protein</fullName>
    </submittedName>
</protein>